<comment type="caution">
    <text evidence="1">The sequence shown here is derived from an EMBL/GenBank/DDBJ whole genome shotgun (WGS) entry which is preliminary data.</text>
</comment>
<protein>
    <submittedName>
        <fullName evidence="1">Uncharacterized protein</fullName>
    </submittedName>
</protein>
<evidence type="ECO:0000313" key="2">
    <source>
        <dbReference type="Proteomes" id="UP000474758"/>
    </source>
</evidence>
<sequence length="60" mass="6411">MAPEMEHKEMQAALKAVQGMAVECVVFDQADRPKRRHLLPLAGLLKPVQGGVSGLIADAS</sequence>
<evidence type="ECO:0000313" key="1">
    <source>
        <dbReference type="EMBL" id="NGQ90071.1"/>
    </source>
</evidence>
<organism evidence="1 2">
    <name type="scientific">Paragemmobacter kunshanensis</name>
    <dbReference type="NCBI Taxonomy" id="2583234"/>
    <lineage>
        <taxon>Bacteria</taxon>
        <taxon>Pseudomonadati</taxon>
        <taxon>Pseudomonadota</taxon>
        <taxon>Alphaproteobacteria</taxon>
        <taxon>Rhodobacterales</taxon>
        <taxon>Paracoccaceae</taxon>
        <taxon>Paragemmobacter</taxon>
    </lineage>
</organism>
<dbReference type="EMBL" id="JAALFE010000003">
    <property type="protein sequence ID" value="NGQ90071.1"/>
    <property type="molecule type" value="Genomic_DNA"/>
</dbReference>
<proteinExistence type="predicted"/>
<name>A0A6M1U7X6_9RHOB</name>
<keyword evidence="2" id="KW-1185">Reference proteome</keyword>
<dbReference type="Proteomes" id="UP000474758">
    <property type="component" value="Unassembled WGS sequence"/>
</dbReference>
<gene>
    <name evidence="1" type="ORF">G5V65_04125</name>
</gene>
<dbReference type="RefSeq" id="WP_165047310.1">
    <property type="nucleotide sequence ID" value="NZ_JAALFE010000003.1"/>
</dbReference>
<reference evidence="1 2" key="1">
    <citation type="submission" date="2020-02" db="EMBL/GenBank/DDBJ databases">
        <title>Rhodobacter translucens sp. nov., a novel bacterium isolated from activated sludge.</title>
        <authorList>
            <person name="Liu J."/>
        </authorList>
    </citation>
    <scope>NUCLEOTIDE SEQUENCE [LARGE SCALE GENOMIC DNA]</scope>
    <source>
        <strain evidence="1 2">HX-7-19</strain>
    </source>
</reference>
<accession>A0A6M1U7X6</accession>
<dbReference type="AlphaFoldDB" id="A0A6M1U7X6"/>